<name>A0A8H4PDJ0_9HYPO</name>
<evidence type="ECO:0000259" key="5">
    <source>
        <dbReference type="PROSITE" id="PS51192"/>
    </source>
</evidence>
<dbReference type="EMBL" id="JAADYS010000599">
    <property type="protein sequence ID" value="KAF4468540.1"/>
    <property type="molecule type" value="Genomic_DNA"/>
</dbReference>
<dbReference type="PANTHER" id="PTHR45626">
    <property type="entry name" value="TRANSCRIPTION TERMINATION FACTOR 2-RELATED"/>
    <property type="match status" value="1"/>
</dbReference>
<dbReference type="GO" id="GO:0005524">
    <property type="term" value="F:ATP binding"/>
    <property type="evidence" value="ECO:0007669"/>
    <property type="project" value="UniProtKB-KW"/>
</dbReference>
<protein>
    <submittedName>
        <fullName evidence="6">DNA repair rad5</fullName>
    </submittedName>
</protein>
<dbReference type="Proteomes" id="UP000554235">
    <property type="component" value="Unassembled WGS sequence"/>
</dbReference>
<dbReference type="Pfam" id="PF00176">
    <property type="entry name" value="SNF2-rel_dom"/>
    <property type="match status" value="1"/>
</dbReference>
<dbReference type="GO" id="GO:0006281">
    <property type="term" value="P:DNA repair"/>
    <property type="evidence" value="ECO:0007669"/>
    <property type="project" value="TreeGrafter"/>
</dbReference>
<gene>
    <name evidence="6" type="ORF">FALBO_4575</name>
</gene>
<dbReference type="Gene3D" id="3.40.50.300">
    <property type="entry name" value="P-loop containing nucleotide triphosphate hydrolases"/>
    <property type="match status" value="1"/>
</dbReference>
<accession>A0A8H4PDJ0</accession>
<keyword evidence="7" id="KW-1185">Reference proteome</keyword>
<evidence type="ECO:0000256" key="1">
    <source>
        <dbReference type="ARBA" id="ARBA00022741"/>
    </source>
</evidence>
<dbReference type="InterPro" id="IPR050628">
    <property type="entry name" value="SNF2_RAD54_helicase_TF"/>
</dbReference>
<feature type="domain" description="Helicase ATP-binding" evidence="5">
    <location>
        <begin position="218"/>
        <end position="401"/>
    </location>
</feature>
<evidence type="ECO:0000256" key="3">
    <source>
        <dbReference type="ARBA" id="ARBA00022840"/>
    </source>
</evidence>
<evidence type="ECO:0000256" key="2">
    <source>
        <dbReference type="ARBA" id="ARBA00022801"/>
    </source>
</evidence>
<dbReference type="Gene3D" id="3.40.50.10810">
    <property type="entry name" value="Tandem AAA-ATPase domain"/>
    <property type="match status" value="1"/>
</dbReference>
<evidence type="ECO:0000313" key="6">
    <source>
        <dbReference type="EMBL" id="KAF4468540.1"/>
    </source>
</evidence>
<dbReference type="InterPro" id="IPR038718">
    <property type="entry name" value="SNF2-like_sf"/>
</dbReference>
<dbReference type="InterPro" id="IPR014001">
    <property type="entry name" value="Helicase_ATP-bd"/>
</dbReference>
<dbReference type="PANTHER" id="PTHR45626:SF22">
    <property type="entry name" value="DNA REPAIR PROTEIN RAD5"/>
    <property type="match status" value="1"/>
</dbReference>
<dbReference type="AlphaFoldDB" id="A0A8H4PDJ0"/>
<dbReference type="GO" id="GO:0016787">
    <property type="term" value="F:hydrolase activity"/>
    <property type="evidence" value="ECO:0007669"/>
    <property type="project" value="UniProtKB-KW"/>
</dbReference>
<dbReference type="SUPFAM" id="SSF52540">
    <property type="entry name" value="P-loop containing nucleoside triphosphate hydrolases"/>
    <property type="match status" value="2"/>
</dbReference>
<dbReference type="InterPro" id="IPR027417">
    <property type="entry name" value="P-loop_NTPase"/>
</dbReference>
<evidence type="ECO:0000313" key="7">
    <source>
        <dbReference type="Proteomes" id="UP000554235"/>
    </source>
</evidence>
<dbReference type="InterPro" id="IPR049730">
    <property type="entry name" value="SNF2/RAD54-like_C"/>
</dbReference>
<dbReference type="GO" id="GO:0008094">
    <property type="term" value="F:ATP-dependent activity, acting on DNA"/>
    <property type="evidence" value="ECO:0007669"/>
    <property type="project" value="TreeGrafter"/>
</dbReference>
<dbReference type="CDD" id="cd18793">
    <property type="entry name" value="SF2_C_SNF"/>
    <property type="match status" value="1"/>
</dbReference>
<dbReference type="CDD" id="cd18008">
    <property type="entry name" value="DEXDc_SHPRH-like"/>
    <property type="match status" value="1"/>
</dbReference>
<keyword evidence="1" id="KW-0547">Nucleotide-binding</keyword>
<dbReference type="SMART" id="SM00487">
    <property type="entry name" value="DEXDc"/>
    <property type="match status" value="1"/>
</dbReference>
<reference evidence="6 7" key="1">
    <citation type="submission" date="2020-01" db="EMBL/GenBank/DDBJ databases">
        <title>Identification and distribution of gene clusters putatively required for synthesis of sphingolipid metabolism inhibitors in phylogenetically diverse species of the filamentous fungus Fusarium.</title>
        <authorList>
            <person name="Kim H.-S."/>
            <person name="Busman M."/>
            <person name="Brown D.W."/>
            <person name="Divon H."/>
            <person name="Uhlig S."/>
            <person name="Proctor R.H."/>
        </authorList>
    </citation>
    <scope>NUCLEOTIDE SEQUENCE [LARGE SCALE GENOMIC DNA]</scope>
    <source>
        <strain evidence="6 7">NRRL 20459</strain>
    </source>
</reference>
<keyword evidence="2" id="KW-0378">Hydrolase</keyword>
<evidence type="ECO:0000256" key="4">
    <source>
        <dbReference type="SAM" id="MobiDB-lite"/>
    </source>
</evidence>
<dbReference type="GO" id="GO:0005634">
    <property type="term" value="C:nucleus"/>
    <property type="evidence" value="ECO:0007669"/>
    <property type="project" value="TreeGrafter"/>
</dbReference>
<dbReference type="InterPro" id="IPR000330">
    <property type="entry name" value="SNF2_N"/>
</dbReference>
<sequence length="678" mass="76219">MSSKRQFGHHDDAVDAKRQHLDLASTGVHGAPVAPGSRQPGNWNDIGRVILQSHHIQHSGATMDRTESTDDSSTTHGEQDDEWDIDRTDAMSLSSEPTASQLICFGNHPPYLEDGIEYWNAQHYDLGEGPRYLTHLVGMNESEILAKRLSDTVEDVLTSLDHGMPTVPVSALEMSDLMTSLKGHQEAALLFIQQRENPEYCQKVNRELRFHMRISLEDAVSSMAMGGILADAMGLGKTLTMLTSISSTRLAASDFQNRDTDVEAGQATHHRTSATLVVVTSTQVMEVWRNEVSRHFRDGSLQVLTFHGESRPTSSSAMMGHDIVLTTFATLVADYKRGKVLQNVEWFRVVLDEAHWIRNQSSQQFKAAKRLITERRWCLSGTPIQNSINDLVSLLRFLRFESFSRMAVFQRYILEPLSKDTFERAKPLQMLLRGMCLRRTEKYLNLPWADYKHIRLSLDHDERAVYADVLRKYRRKLDELVSTQAKTNRCTVLFAMMTELRRICNHGTLQVPIPGLQSPRTLTKAGTDSLCDYCNEAEESMAKLNGDSVCPECHRSLSESDASTTSTWDGSPLILHSGLSTKLESVADKICSLQEVHIVEPQWNPSVEEQAIARALRMGQTKTVTVFRYMMENTVEENILALQKKKGNLAKFTMDGNSGDGVSGTLEDLKFILDIDTV</sequence>
<feature type="region of interest" description="Disordered" evidence="4">
    <location>
        <begin position="56"/>
        <end position="85"/>
    </location>
</feature>
<dbReference type="OrthoDB" id="448448at2759"/>
<keyword evidence="3" id="KW-0067">ATP-binding</keyword>
<comment type="caution">
    <text evidence="6">The sequence shown here is derived from an EMBL/GenBank/DDBJ whole genome shotgun (WGS) entry which is preliminary data.</text>
</comment>
<dbReference type="PROSITE" id="PS51192">
    <property type="entry name" value="HELICASE_ATP_BIND_1"/>
    <property type="match status" value="1"/>
</dbReference>
<organism evidence="6 7">
    <name type="scientific">Fusarium albosuccineum</name>
    <dbReference type="NCBI Taxonomy" id="1237068"/>
    <lineage>
        <taxon>Eukaryota</taxon>
        <taxon>Fungi</taxon>
        <taxon>Dikarya</taxon>
        <taxon>Ascomycota</taxon>
        <taxon>Pezizomycotina</taxon>
        <taxon>Sordariomycetes</taxon>
        <taxon>Hypocreomycetidae</taxon>
        <taxon>Hypocreales</taxon>
        <taxon>Nectriaceae</taxon>
        <taxon>Fusarium</taxon>
        <taxon>Fusarium decemcellulare species complex</taxon>
    </lineage>
</organism>
<proteinExistence type="predicted"/>